<dbReference type="PROSITE" id="PS51186">
    <property type="entry name" value="GNAT"/>
    <property type="match status" value="1"/>
</dbReference>
<proteinExistence type="evidence at transcript level"/>
<dbReference type="Pfam" id="PF00583">
    <property type="entry name" value="Acetyltransf_1"/>
    <property type="match status" value="1"/>
</dbReference>
<dbReference type="PANTHER" id="PTHR20905:SF1">
    <property type="entry name" value="AT07410P-RELATED"/>
    <property type="match status" value="1"/>
</dbReference>
<organism evidence="2">
    <name type="scientific">Riptortus pedestris</name>
    <name type="common">Bean bug</name>
    <dbReference type="NCBI Taxonomy" id="329032"/>
    <lineage>
        <taxon>Eukaryota</taxon>
        <taxon>Metazoa</taxon>
        <taxon>Ecdysozoa</taxon>
        <taxon>Arthropoda</taxon>
        <taxon>Hexapoda</taxon>
        <taxon>Insecta</taxon>
        <taxon>Pterygota</taxon>
        <taxon>Neoptera</taxon>
        <taxon>Paraneoptera</taxon>
        <taxon>Hemiptera</taxon>
        <taxon>Heteroptera</taxon>
        <taxon>Panheteroptera</taxon>
        <taxon>Pentatomomorpha</taxon>
        <taxon>Coreoidea</taxon>
        <taxon>Alydidae</taxon>
        <taxon>Riptortus</taxon>
    </lineage>
</organism>
<reference evidence="2" key="1">
    <citation type="journal article" date="2013" name="PLoS ONE">
        <title>Gene expression in gut symbiotic organ of stinkbug affected by extracellular bacterial symbiont.</title>
        <authorList>
            <person name="Futahashi R."/>
            <person name="Tanaka K."/>
            <person name="Tanahashi M."/>
            <person name="Nikoh N."/>
            <person name="Kikuchi Y."/>
            <person name="Lee B.L."/>
            <person name="Fukatsu T."/>
        </authorList>
    </citation>
    <scope>NUCLEOTIDE SEQUENCE</scope>
    <source>
        <tissue evidence="2">Midgut</tissue>
    </source>
</reference>
<dbReference type="AlphaFoldDB" id="R4WDM4"/>
<dbReference type="GO" id="GO:0008080">
    <property type="term" value="F:N-acetyltransferase activity"/>
    <property type="evidence" value="ECO:0007669"/>
    <property type="project" value="TreeGrafter"/>
</dbReference>
<dbReference type="PANTHER" id="PTHR20905">
    <property type="entry name" value="N-ACETYLTRANSFERASE-RELATED"/>
    <property type="match status" value="1"/>
</dbReference>
<dbReference type="CDD" id="cd04301">
    <property type="entry name" value="NAT_SF"/>
    <property type="match status" value="1"/>
</dbReference>
<dbReference type="SUPFAM" id="SSF55729">
    <property type="entry name" value="Acyl-CoA N-acyltransferases (Nat)"/>
    <property type="match status" value="1"/>
</dbReference>
<dbReference type="InterPro" id="IPR016181">
    <property type="entry name" value="Acyl_CoA_acyltransferase"/>
</dbReference>
<evidence type="ECO:0000259" key="1">
    <source>
        <dbReference type="PROSITE" id="PS51186"/>
    </source>
</evidence>
<feature type="domain" description="N-acetyltransferase" evidence="1">
    <location>
        <begin position="2"/>
        <end position="196"/>
    </location>
</feature>
<name>R4WDM4_RIPPE</name>
<sequence>MFTIRPYSEEDRDEVNRILEEVYYPEEPLTRANNLSPEPALASAVLPQGHSYIAASLDGKIVGLALNDEPPQVFPTIYTNDKEDVKFREMFAYMENVSGVLEAAPGAMEVRMMAVDGGWRGRGVATALLDAARKAAQDAGCPYIKLYCTSNHSSRLMSKLGWKLQYSMDYRDYLAHRPSAIVLPPEPHLRCNLYIDTVAGVNTQLQNHTDMCQSISIKQTSEVVHSATN</sequence>
<dbReference type="EMBL" id="AK417659">
    <property type="protein sequence ID" value="BAN20874.1"/>
    <property type="molecule type" value="mRNA"/>
</dbReference>
<dbReference type="InterPro" id="IPR000182">
    <property type="entry name" value="GNAT_dom"/>
</dbReference>
<dbReference type="Gene3D" id="3.40.630.30">
    <property type="match status" value="1"/>
</dbReference>
<accession>R4WDM4</accession>
<evidence type="ECO:0000313" key="2">
    <source>
        <dbReference type="EMBL" id="BAN20874.1"/>
    </source>
</evidence>
<protein>
    <submittedName>
        <fullName evidence="2">Unkown protein</fullName>
    </submittedName>
</protein>